<evidence type="ECO:0000313" key="2">
    <source>
        <dbReference type="Proteomes" id="UP000245591"/>
    </source>
</evidence>
<proteinExistence type="predicted"/>
<organism evidence="1 2">
    <name type="scientific">Smittium angustum</name>
    <dbReference type="NCBI Taxonomy" id="133377"/>
    <lineage>
        <taxon>Eukaryota</taxon>
        <taxon>Fungi</taxon>
        <taxon>Fungi incertae sedis</taxon>
        <taxon>Zoopagomycota</taxon>
        <taxon>Kickxellomycotina</taxon>
        <taxon>Harpellomycetes</taxon>
        <taxon>Harpellales</taxon>
        <taxon>Legeriomycetaceae</taxon>
        <taxon>Smittium</taxon>
    </lineage>
</organism>
<gene>
    <name evidence="1" type="ORF">BB558_006470</name>
</gene>
<sequence length="95" mass="11024">MEVALSESLETGGVCNLIEKNKEEDIQDDFNKFEWGINPDKISKFRFTGNPGINVKIEDPTNPLEFFEQFLTDKIIENIVIKTNRRYKQISVNTK</sequence>
<dbReference type="EMBL" id="MBFU01000797">
    <property type="protein sequence ID" value="PVZ97566.1"/>
    <property type="molecule type" value="Genomic_DNA"/>
</dbReference>
<evidence type="ECO:0000313" key="1">
    <source>
        <dbReference type="EMBL" id="PVZ97566.1"/>
    </source>
</evidence>
<keyword evidence="2" id="KW-1185">Reference proteome</keyword>
<name>A0A2U1IXM2_SMIAN</name>
<protein>
    <submittedName>
        <fullName evidence="1">Uncharacterized protein</fullName>
    </submittedName>
</protein>
<reference evidence="1 2" key="1">
    <citation type="journal article" date="2018" name="MBio">
        <title>Comparative Genomics Reveals the Core Gene Toolbox for the Fungus-Insect Symbiosis.</title>
        <authorList>
            <person name="Wang Y."/>
            <person name="Stata M."/>
            <person name="Wang W."/>
            <person name="Stajich J.E."/>
            <person name="White M.M."/>
            <person name="Moncalvo J.M."/>
        </authorList>
    </citation>
    <scope>NUCLEOTIDE SEQUENCE [LARGE SCALE GENOMIC DNA]</scope>
    <source>
        <strain evidence="1 2">AUS-126-30</strain>
    </source>
</reference>
<dbReference type="AlphaFoldDB" id="A0A2U1IXM2"/>
<accession>A0A2U1IXM2</accession>
<dbReference type="Proteomes" id="UP000245591">
    <property type="component" value="Unassembled WGS sequence"/>
</dbReference>
<comment type="caution">
    <text evidence="1">The sequence shown here is derived from an EMBL/GenBank/DDBJ whole genome shotgun (WGS) entry which is preliminary data.</text>
</comment>